<organism evidence="1 2">
    <name type="scientific">Sphingobacterium faecale</name>
    <dbReference type="NCBI Taxonomy" id="2803775"/>
    <lineage>
        <taxon>Bacteria</taxon>
        <taxon>Pseudomonadati</taxon>
        <taxon>Bacteroidota</taxon>
        <taxon>Sphingobacteriia</taxon>
        <taxon>Sphingobacteriales</taxon>
        <taxon>Sphingobacteriaceae</taxon>
        <taxon>Sphingobacterium</taxon>
    </lineage>
</organism>
<name>A0ABS1RA72_9SPHI</name>
<keyword evidence="2" id="KW-1185">Reference proteome</keyword>
<comment type="caution">
    <text evidence="1">The sequence shown here is derived from an EMBL/GenBank/DDBJ whole genome shotgun (WGS) entry which is preliminary data.</text>
</comment>
<evidence type="ECO:0000313" key="2">
    <source>
        <dbReference type="Proteomes" id="UP000625283"/>
    </source>
</evidence>
<sequence length="169" mass="16830">DGADFIASITGKNGIDGVSPEIGSNGNWFIGSKDTGIAAQGPQGKSALEVWQSLPGNNGKDGAAFIEAITGASGNDGADGKSAYDIAVDGGFKGSESDWLLSLVGARGADGKSALEIWQELPGNDGKDGADFIASITGKNGIDGVSPEIGSNGNWFIGSKDTGIAAQGP</sequence>
<proteinExistence type="predicted"/>
<feature type="non-terminal residue" evidence="1">
    <location>
        <position position="1"/>
    </location>
</feature>
<reference evidence="1 2" key="1">
    <citation type="submission" date="2021-01" db="EMBL/GenBank/DDBJ databases">
        <title>C459-1 draft genome sequence.</title>
        <authorList>
            <person name="Zhang X.-F."/>
        </authorList>
    </citation>
    <scope>NUCLEOTIDE SEQUENCE [LARGE SCALE GENOMIC DNA]</scope>
    <source>
        <strain evidence="2">C459-1</strain>
    </source>
</reference>
<feature type="non-terminal residue" evidence="1">
    <location>
        <position position="169"/>
    </location>
</feature>
<gene>
    <name evidence="1" type="ORF">JKG61_22825</name>
</gene>
<dbReference type="Gene3D" id="2.60.120.220">
    <property type="entry name" value="Satellite virus coat domain"/>
    <property type="match status" value="2"/>
</dbReference>
<accession>A0ABS1RA72</accession>
<protein>
    <submittedName>
        <fullName evidence="1">Uncharacterized protein</fullName>
    </submittedName>
</protein>
<evidence type="ECO:0000313" key="1">
    <source>
        <dbReference type="EMBL" id="MBL1411604.1"/>
    </source>
</evidence>
<dbReference type="EMBL" id="JAERTY010000050">
    <property type="protein sequence ID" value="MBL1411604.1"/>
    <property type="molecule type" value="Genomic_DNA"/>
</dbReference>
<dbReference type="Proteomes" id="UP000625283">
    <property type="component" value="Unassembled WGS sequence"/>
</dbReference>